<sequence length="667" mass="74073">MTRRELLRWGGSSLLVAQLAPSRLWAATTTAGDATRRRLFFRPEDLPRIRANARTPLLSPLYQQWAASAPTVLTAAFEKFEASGDIIRDFATVLFEMEHSLVVQIVEPSPARQDSIINAIERLIARPHWDYFRDGSEVIGIQRASFATVRLLFAREVLGDAISPDLDKALLAAIAEKGCLPCYRTVQDMDHPELASGWDFDEQHAGFYDISMARWPMILGANNLRAAPTGALGLGAIALQGHDPRADEWLATAVGSTARFLQLFTADGSYFEGLSYLDYSLRTTLPFIEAHRRNIGDVNWLSQVNFDGMLDYVMTMQMGRTSAGDPDIVNFSDARRSVFPGSMSLIGEYTKNPLAGYAAQHAGHPYFFYDFLWYRPDAPSAPPRPALLNHRNDFNWIICRSGWQPDDAVLAFKSGGPANHEHADRNHLTFKAHGERLLNDHLGAAYDRRSDGWMMRLTRGHNAILLDGKGHTYVDGVEGTNDSQAYANILSYEDHGDHVWWTSDATPAYVIDNYHVNQVLRTVIYAKPGVIIIHDQIRFRYRAQTVDARFFPDNVDGLARLAVDGPRFTLSRPQAQLHGLVASDSAAAPRRAKLEVKPETGDFPCVEVHSPSALSHQVITVLTTTAGANSPAPEFSVSQNDAQWKVTVGDFAAEITPTSFAPTIRII</sequence>
<dbReference type="RefSeq" id="WP_330930976.1">
    <property type="nucleotide sequence ID" value="NZ_CP119075.1"/>
</dbReference>
<name>A0AAE9ZWA4_9BACT</name>
<dbReference type="Gene3D" id="1.50.10.100">
    <property type="entry name" value="Chondroitin AC/alginate lyase"/>
    <property type="match status" value="1"/>
</dbReference>
<dbReference type="Pfam" id="PF07940">
    <property type="entry name" value="Hepar_II_III_C"/>
    <property type="match status" value="1"/>
</dbReference>
<gene>
    <name evidence="3" type="ORF">PXH66_18630</name>
</gene>
<evidence type="ECO:0000259" key="2">
    <source>
        <dbReference type="Pfam" id="PF07940"/>
    </source>
</evidence>
<dbReference type="InterPro" id="IPR012480">
    <property type="entry name" value="Hepar_II_III_C"/>
</dbReference>
<reference evidence="3" key="1">
    <citation type="submission" date="2023-03" db="EMBL/GenBank/DDBJ databases">
        <title>Lomoglobus Profundus gen. nov., sp. nov., a novel member of the phylum Verrucomicrobia, isolated from deep-marine sediment of South China Sea.</title>
        <authorList>
            <person name="Ahmad T."/>
            <person name="Ishaq S.E."/>
            <person name="Wang F."/>
        </authorList>
    </citation>
    <scope>NUCLEOTIDE SEQUENCE</scope>
    <source>
        <strain evidence="3">LMO-M01</strain>
    </source>
</reference>
<dbReference type="GO" id="GO:0030313">
    <property type="term" value="C:cell envelope"/>
    <property type="evidence" value="ECO:0007669"/>
    <property type="project" value="UniProtKB-SubCell"/>
</dbReference>
<feature type="domain" description="Heparinase II/III-like C-terminal" evidence="2">
    <location>
        <begin position="393"/>
        <end position="550"/>
    </location>
</feature>
<dbReference type="Gene3D" id="2.70.98.70">
    <property type="match status" value="1"/>
</dbReference>
<dbReference type="InterPro" id="IPR008929">
    <property type="entry name" value="Chondroitin_lyas"/>
</dbReference>
<evidence type="ECO:0000313" key="4">
    <source>
        <dbReference type="Proteomes" id="UP001218638"/>
    </source>
</evidence>
<organism evidence="3 4">
    <name type="scientific">Synoicihabitans lomoniglobus</name>
    <dbReference type="NCBI Taxonomy" id="2909285"/>
    <lineage>
        <taxon>Bacteria</taxon>
        <taxon>Pseudomonadati</taxon>
        <taxon>Verrucomicrobiota</taxon>
        <taxon>Opitutia</taxon>
        <taxon>Opitutales</taxon>
        <taxon>Opitutaceae</taxon>
        <taxon>Synoicihabitans</taxon>
    </lineage>
</organism>
<dbReference type="GO" id="GO:0016829">
    <property type="term" value="F:lyase activity"/>
    <property type="evidence" value="ECO:0007669"/>
    <property type="project" value="InterPro"/>
</dbReference>
<dbReference type="Proteomes" id="UP001218638">
    <property type="component" value="Chromosome"/>
</dbReference>
<proteinExistence type="predicted"/>
<dbReference type="KEGG" id="slom:PXH66_18630"/>
<evidence type="ECO:0000256" key="1">
    <source>
        <dbReference type="ARBA" id="ARBA00004196"/>
    </source>
</evidence>
<dbReference type="EMBL" id="CP119075">
    <property type="protein sequence ID" value="WED64359.1"/>
    <property type="molecule type" value="Genomic_DNA"/>
</dbReference>
<dbReference type="SUPFAM" id="SSF48230">
    <property type="entry name" value="Chondroitin AC/alginate lyase"/>
    <property type="match status" value="1"/>
</dbReference>
<comment type="subcellular location">
    <subcellularLocation>
        <location evidence="1">Cell envelope</location>
    </subcellularLocation>
</comment>
<evidence type="ECO:0000313" key="3">
    <source>
        <dbReference type="EMBL" id="WED64359.1"/>
    </source>
</evidence>
<keyword evidence="4" id="KW-1185">Reference proteome</keyword>
<accession>A0AAE9ZWA4</accession>
<protein>
    <submittedName>
        <fullName evidence="3">Heparinase II/III family protein</fullName>
    </submittedName>
</protein>
<dbReference type="AlphaFoldDB" id="A0AAE9ZWA4"/>